<dbReference type="AlphaFoldDB" id="A0A4Y9JSX5"/>
<evidence type="ECO:0000313" key="1">
    <source>
        <dbReference type="EMBL" id="TFV07820.1"/>
    </source>
</evidence>
<accession>A0A4Y9JSX5</accession>
<reference evidence="1 2" key="1">
    <citation type="submission" date="2019-03" db="EMBL/GenBank/DDBJ databases">
        <title>Diversity of the mouse oral microbiome.</title>
        <authorList>
            <person name="Joseph S."/>
            <person name="Aduse-Opoku J."/>
            <person name="Curtis M."/>
            <person name="Wade W."/>
            <person name="Hashim A."/>
        </authorList>
    </citation>
    <scope>NUCLEOTIDE SEQUENCE [LARGE SCALE GENOMIC DNA]</scope>
    <source>
        <strain evidence="1 2">WT12</strain>
    </source>
</reference>
<proteinExistence type="predicted"/>
<dbReference type="RefSeq" id="WP_135058613.1">
    <property type="nucleotide sequence ID" value="NZ_JADGLC010000036.1"/>
</dbReference>
<dbReference type="Proteomes" id="UP000297396">
    <property type="component" value="Unassembled WGS sequence"/>
</dbReference>
<protein>
    <submittedName>
        <fullName evidence="1">Uncharacterized protein</fullName>
    </submittedName>
</protein>
<sequence length="75" mass="8486">MSLKSKLSALAAAYKSACANSETAWQNTDCSISESVKESTKIQFALFWGSVEAYETRKLREEVSALRKELRERNH</sequence>
<comment type="caution">
    <text evidence="1">The sequence shown here is derived from an EMBL/GenBank/DDBJ whole genome shotgun (WGS) entry which is preliminary data.</text>
</comment>
<organism evidence="1 2">
    <name type="scientific">Muribacter muris</name>
    <dbReference type="NCBI Taxonomy" id="67855"/>
    <lineage>
        <taxon>Bacteria</taxon>
        <taxon>Pseudomonadati</taxon>
        <taxon>Pseudomonadota</taxon>
        <taxon>Gammaproteobacteria</taxon>
        <taxon>Pasteurellales</taxon>
        <taxon>Pasteurellaceae</taxon>
        <taxon>Muribacter</taxon>
    </lineage>
</organism>
<gene>
    <name evidence="1" type="ORF">E4T80_11825</name>
</gene>
<dbReference type="EMBL" id="SPPA01000036">
    <property type="protein sequence ID" value="TFV07820.1"/>
    <property type="molecule type" value="Genomic_DNA"/>
</dbReference>
<name>A0A4Y9JSX5_9PAST</name>
<evidence type="ECO:0000313" key="2">
    <source>
        <dbReference type="Proteomes" id="UP000297396"/>
    </source>
</evidence>